<dbReference type="Gramene" id="CDY19339">
    <property type="protein sequence ID" value="CDY19339"/>
    <property type="gene ID" value="GSBRNA2T00008867001"/>
</dbReference>
<name>A0A078G1J1_BRANA</name>
<reference evidence="2" key="3">
    <citation type="submission" date="2021-01" db="EMBL/GenBank/DDBJ databases">
        <authorList>
            <consortium name="Genoscope - CEA"/>
            <person name="William W."/>
        </authorList>
    </citation>
    <scope>NUCLEOTIDE SEQUENCE</scope>
</reference>
<keyword evidence="4" id="KW-1185">Reference proteome</keyword>
<gene>
    <name evidence="3" type="primary">BnaC05g08480D</name>
    <name evidence="2" type="ORF">DARMORV10_C05P09380.1</name>
    <name evidence="3" type="ORF">GSBRNA2T00008867001</name>
</gene>
<dbReference type="PANTHER" id="PTHR11614">
    <property type="entry name" value="PHOSPHOLIPASE-RELATED"/>
    <property type="match status" value="1"/>
</dbReference>
<organism evidence="3 4">
    <name type="scientific">Brassica napus</name>
    <name type="common">Rape</name>
    <dbReference type="NCBI Taxonomy" id="3708"/>
    <lineage>
        <taxon>Eukaryota</taxon>
        <taxon>Viridiplantae</taxon>
        <taxon>Streptophyta</taxon>
        <taxon>Embryophyta</taxon>
        <taxon>Tracheophyta</taxon>
        <taxon>Spermatophyta</taxon>
        <taxon>Magnoliopsida</taxon>
        <taxon>eudicotyledons</taxon>
        <taxon>Gunneridae</taxon>
        <taxon>Pentapetalae</taxon>
        <taxon>rosids</taxon>
        <taxon>malvids</taxon>
        <taxon>Brassicales</taxon>
        <taxon>Brassicaceae</taxon>
        <taxon>Brassiceae</taxon>
        <taxon>Brassica</taxon>
    </lineage>
</organism>
<evidence type="ECO:0000313" key="2">
    <source>
        <dbReference type="EMBL" id="CAF1924868.1"/>
    </source>
</evidence>
<keyword evidence="1" id="KW-0732">Signal</keyword>
<evidence type="ECO:0000313" key="3">
    <source>
        <dbReference type="EMBL" id="CDY19339.1"/>
    </source>
</evidence>
<dbReference type="PaxDb" id="3708-A0A078G1J1"/>
<dbReference type="EMBL" id="LK032095">
    <property type="protein sequence ID" value="CDY19339.1"/>
    <property type="molecule type" value="Genomic_DNA"/>
</dbReference>
<dbReference type="InterPro" id="IPR051044">
    <property type="entry name" value="MAG_DAG_Lipase"/>
</dbReference>
<sequence>MSVSIRRSHVLRHLVLLCVKLHGIASCTSTPPPCVDTQQVKWLTPRPDPLDQATSSFSVDLRDFGSETSEEDYFNLRGMIGFKSFFTSPRGINLFTRSWLPSPSSTEDLLEKTIKVEEKKPIATRNPMRYSEKPKLGTVMDLLRVTDYLGKKIKDVSRELYEDAKSKDKTLKIYEGMMHSMLFGERDDNIEIVRNDIVSWLSDRCGGDKTQE</sequence>
<dbReference type="InterPro" id="IPR029058">
    <property type="entry name" value="AB_hydrolase_fold"/>
</dbReference>
<evidence type="ECO:0000313" key="4">
    <source>
        <dbReference type="Proteomes" id="UP000028999"/>
    </source>
</evidence>
<dbReference type="Proteomes" id="UP000028999">
    <property type="component" value="Unassembled WGS sequence"/>
</dbReference>
<protein>
    <submittedName>
        <fullName evidence="2">(rape) hypothetical protein</fullName>
    </submittedName>
    <submittedName>
        <fullName evidence="3">BnaC05g08480D protein</fullName>
    </submittedName>
</protein>
<dbReference type="Gene3D" id="3.40.50.1820">
    <property type="entry name" value="alpha/beta hydrolase"/>
    <property type="match status" value="1"/>
</dbReference>
<proteinExistence type="predicted"/>
<feature type="chain" id="PRO_5040561135" evidence="1">
    <location>
        <begin position="30"/>
        <end position="212"/>
    </location>
</feature>
<dbReference type="STRING" id="3708.A0A078G1J1"/>
<accession>A0A078G1J1</accession>
<reference evidence="3" key="2">
    <citation type="submission" date="2014-06" db="EMBL/GenBank/DDBJ databases">
        <authorList>
            <person name="Genoscope - CEA"/>
        </authorList>
    </citation>
    <scope>NUCLEOTIDE SEQUENCE</scope>
</reference>
<reference evidence="3 4" key="1">
    <citation type="journal article" date="2014" name="Science">
        <title>Plant genetics. Early allopolyploid evolution in the post-Neolithic Brassica napus oilseed genome.</title>
        <authorList>
            <person name="Chalhoub B."/>
            <person name="Denoeud F."/>
            <person name="Liu S."/>
            <person name="Parkin I.A."/>
            <person name="Tang H."/>
            <person name="Wang X."/>
            <person name="Chiquet J."/>
            <person name="Belcram H."/>
            <person name="Tong C."/>
            <person name="Samans B."/>
            <person name="Correa M."/>
            <person name="Da Silva C."/>
            <person name="Just J."/>
            <person name="Falentin C."/>
            <person name="Koh C.S."/>
            <person name="Le Clainche I."/>
            <person name="Bernard M."/>
            <person name="Bento P."/>
            <person name="Noel B."/>
            <person name="Labadie K."/>
            <person name="Alberti A."/>
            <person name="Charles M."/>
            <person name="Arnaud D."/>
            <person name="Guo H."/>
            <person name="Daviaud C."/>
            <person name="Alamery S."/>
            <person name="Jabbari K."/>
            <person name="Zhao M."/>
            <person name="Edger P.P."/>
            <person name="Chelaifa H."/>
            <person name="Tack D."/>
            <person name="Lassalle G."/>
            <person name="Mestiri I."/>
            <person name="Schnel N."/>
            <person name="Le Paslier M.C."/>
            <person name="Fan G."/>
            <person name="Renault V."/>
            <person name="Bayer P.E."/>
            <person name="Golicz A.A."/>
            <person name="Manoli S."/>
            <person name="Lee T.H."/>
            <person name="Thi V.H."/>
            <person name="Chalabi S."/>
            <person name="Hu Q."/>
            <person name="Fan C."/>
            <person name="Tollenaere R."/>
            <person name="Lu Y."/>
            <person name="Battail C."/>
            <person name="Shen J."/>
            <person name="Sidebottom C.H."/>
            <person name="Wang X."/>
            <person name="Canaguier A."/>
            <person name="Chauveau A."/>
            <person name="Berard A."/>
            <person name="Deniot G."/>
            <person name="Guan M."/>
            <person name="Liu Z."/>
            <person name="Sun F."/>
            <person name="Lim Y.P."/>
            <person name="Lyons E."/>
            <person name="Town C.D."/>
            <person name="Bancroft I."/>
            <person name="Wang X."/>
            <person name="Meng J."/>
            <person name="Ma J."/>
            <person name="Pires J.C."/>
            <person name="King G.J."/>
            <person name="Brunel D."/>
            <person name="Delourme R."/>
            <person name="Renard M."/>
            <person name="Aury J.M."/>
            <person name="Adams K.L."/>
            <person name="Batley J."/>
            <person name="Snowdon R.J."/>
            <person name="Tost J."/>
            <person name="Edwards D."/>
            <person name="Zhou Y."/>
            <person name="Hua W."/>
            <person name="Sharpe A.G."/>
            <person name="Paterson A.H."/>
            <person name="Guan C."/>
            <person name="Wincker P."/>
        </authorList>
    </citation>
    <scope>NUCLEOTIDE SEQUENCE [LARGE SCALE GENOMIC DNA]</scope>
    <source>
        <strain evidence="4">cv. Darmor-bzh</strain>
    </source>
</reference>
<dbReference type="Proteomes" id="UP001295469">
    <property type="component" value="Chromosome C05"/>
</dbReference>
<dbReference type="OMA" id="PRGINLF"/>
<evidence type="ECO:0000256" key="1">
    <source>
        <dbReference type="SAM" id="SignalP"/>
    </source>
</evidence>
<feature type="signal peptide" evidence="1">
    <location>
        <begin position="1"/>
        <end position="29"/>
    </location>
</feature>
<dbReference type="EMBL" id="HG994369">
    <property type="protein sequence ID" value="CAF1924868.1"/>
    <property type="molecule type" value="Genomic_DNA"/>
</dbReference>
<dbReference type="AlphaFoldDB" id="A0A078G1J1"/>